<dbReference type="InterPro" id="IPR022409">
    <property type="entry name" value="PKD/Chitinase_dom"/>
</dbReference>
<dbReference type="Gene3D" id="2.60.40.10">
    <property type="entry name" value="Immunoglobulins"/>
    <property type="match status" value="4"/>
</dbReference>
<dbReference type="CDD" id="cd00146">
    <property type="entry name" value="PKD"/>
    <property type="match status" value="2"/>
</dbReference>
<dbReference type="InterPro" id="IPR000601">
    <property type="entry name" value="PKD_dom"/>
</dbReference>
<dbReference type="SMART" id="SM00089">
    <property type="entry name" value="PKD"/>
    <property type="match status" value="3"/>
</dbReference>
<proteinExistence type="predicted"/>
<dbReference type="InterPro" id="IPR011123">
    <property type="entry name" value="Y_Y_Y"/>
</dbReference>
<dbReference type="EMBL" id="JBHUDL010000028">
    <property type="protein sequence ID" value="MFD1635398.1"/>
    <property type="molecule type" value="Genomic_DNA"/>
</dbReference>
<protein>
    <submittedName>
        <fullName evidence="3">PKD domain-containing protein</fullName>
    </submittedName>
</protein>
<dbReference type="Pfam" id="PF18911">
    <property type="entry name" value="PKD_4"/>
    <property type="match status" value="2"/>
</dbReference>
<dbReference type="Pfam" id="PF13620">
    <property type="entry name" value="CarboxypepD_reg"/>
    <property type="match status" value="1"/>
</dbReference>
<dbReference type="InterPro" id="IPR044060">
    <property type="entry name" value="Bacterial_rp_domain"/>
</dbReference>
<dbReference type="RefSeq" id="WP_256407133.1">
    <property type="nucleotide sequence ID" value="NZ_CP187154.1"/>
</dbReference>
<reference evidence="3 4" key="1">
    <citation type="journal article" date="2019" name="Int. J. Syst. Evol. Microbiol.">
        <title>The Global Catalogue of Microorganisms (GCM) 10K type strain sequencing project: providing services to taxonomists for standard genome sequencing and annotation.</title>
        <authorList>
            <consortium name="The Broad Institute Genomics Platform"/>
            <consortium name="The Broad Institute Genome Sequencing Center for Infectious Disease"/>
            <person name="Wu L."/>
            <person name="Ma J."/>
        </authorList>
    </citation>
    <scope>NUCLEOTIDE SEQUENCE [LARGE SCALE GENOMIC DNA]</scope>
    <source>
        <strain evidence="3 4">CGMCC 1.10594</strain>
    </source>
</reference>
<feature type="domain" description="PKD" evidence="2">
    <location>
        <begin position="1612"/>
        <end position="1698"/>
    </location>
</feature>
<dbReference type="PROSITE" id="PS50093">
    <property type="entry name" value="PKD"/>
    <property type="match status" value="2"/>
</dbReference>
<dbReference type="Pfam" id="PF22352">
    <property type="entry name" value="K319L-like_PKD"/>
    <property type="match status" value="1"/>
</dbReference>
<dbReference type="Pfam" id="PF18998">
    <property type="entry name" value="Flg_new_2"/>
    <property type="match status" value="2"/>
</dbReference>
<dbReference type="SUPFAM" id="SSF49299">
    <property type="entry name" value="PKD domain"/>
    <property type="match status" value="3"/>
</dbReference>
<dbReference type="Proteomes" id="UP001597075">
    <property type="component" value="Unassembled WGS sequence"/>
</dbReference>
<accession>A0ABD6D211</accession>
<evidence type="ECO:0000259" key="2">
    <source>
        <dbReference type="PROSITE" id="PS50093"/>
    </source>
</evidence>
<feature type="region of interest" description="Disordered" evidence="1">
    <location>
        <begin position="1599"/>
        <end position="1636"/>
    </location>
</feature>
<evidence type="ECO:0000256" key="1">
    <source>
        <dbReference type="SAM" id="MobiDB-lite"/>
    </source>
</evidence>
<organism evidence="3 4">
    <name type="scientific">Haloplanus ruber</name>
    <dbReference type="NCBI Taxonomy" id="869892"/>
    <lineage>
        <taxon>Archaea</taxon>
        <taxon>Methanobacteriati</taxon>
        <taxon>Methanobacteriota</taxon>
        <taxon>Stenosarchaea group</taxon>
        <taxon>Halobacteria</taxon>
        <taxon>Halobacteriales</taxon>
        <taxon>Haloferacaceae</taxon>
        <taxon>Haloplanus</taxon>
    </lineage>
</organism>
<name>A0ABD6D211_9EURY</name>
<evidence type="ECO:0000313" key="3">
    <source>
        <dbReference type="EMBL" id="MFD1635398.1"/>
    </source>
</evidence>
<dbReference type="InterPro" id="IPR013783">
    <property type="entry name" value="Ig-like_fold"/>
</dbReference>
<feature type="domain" description="PKD" evidence="2">
    <location>
        <begin position="1035"/>
        <end position="1119"/>
    </location>
</feature>
<keyword evidence="4" id="KW-1185">Reference proteome</keyword>
<evidence type="ECO:0000313" key="4">
    <source>
        <dbReference type="Proteomes" id="UP001597075"/>
    </source>
</evidence>
<dbReference type="InterPro" id="IPR035986">
    <property type="entry name" value="PKD_dom_sf"/>
</dbReference>
<dbReference type="InterPro" id="IPR008969">
    <property type="entry name" value="CarboxyPept-like_regulatory"/>
</dbReference>
<feature type="region of interest" description="Disordered" evidence="1">
    <location>
        <begin position="1323"/>
        <end position="1343"/>
    </location>
</feature>
<dbReference type="SUPFAM" id="SSF49464">
    <property type="entry name" value="Carboxypeptidase regulatory domain-like"/>
    <property type="match status" value="1"/>
</dbReference>
<gene>
    <name evidence="3" type="ORF">ACFSBJ_16905</name>
</gene>
<sequence length="1879" mass="202483">MSKDSGCGQLHRVVIAILTIVVAVSQPAAVISVTADETASLTIDVKVDGEQATEVNSLVIYQDRDWSDPYQKIENYESVDLKHVFSDLPGGHEYLVSAYIQDQPAGNTGWIELNGGESAEREINAEERHSLTVRAVHEDGSTPLEGARMTIKSHESYKWREGTTGSSGYAHTPDGGDDFYLYPPGDADDSSYYTVEIHHGGEVVGSQRIDSLDSSDSIEVETSVPVTYDLSVSSTEGGDVDAERTGAIEAGTEVDLKADDDDDHAFVEWDGDLPAGVSESDDDITVTMDQDRDIEAKFAEEAEVSFKVMKANTVDGYDFSGEPVEDARLTLDGATRESDDEGDVSFANLAPGTYSYTADAAGYETITGTFELSEGESLIVPVNLPRQGVGGLTVNVVNRNGDEVAANKYRVLVDGERRQLDRDGGLLLDEGTYDVTVEPTDFGSDELTEVSKMVTVEAGEGTTVRMTPFETQTYSLDVNVPENGSINIIPPDTSVSSDFSREYDEGTEVTISAQSDVGYRFNGWDGAVPNPQKDEQSVTVTISQDLEVTPQFQKREIFSNDPTVKSVANAKAQSGLVMGYNETSISKLNQERYVESRQIQVAKSTMSEHGNPVFLQQSNILTGGYYVTSGKAASQRTSGALYDGTFETRHSGSHKVTITPDFRIHSGVTVTDIFSYGGGGGSTALSYKIRLINTTSDELVATKSGNVVGNNYPTNFDPSNDGRWGAIAEDAGMSLAENSITDTIMTKLGLAAPIGTLASFLLEGLEESLSDKYEYTAADFNRPITLNADLKSNQQYRIEFLLIGDTRTAAEERGYAFETRAILNTYGDVSQVDVEPIAETTLGGEETPPVTQITDGPTNIASSDTVEYTWEGIDANSDAGQLEYSFRLRGLEDSWSPWTTDTTAVFNDLPEGQYTFEVRARDEDGNVEQVPTKADVTIASVPEANISITEESLDSGETIQLRATNTETQRPPESISYEWIQLDGPTDVSRDLSNSRTVEFSTSEPGEYVIRLIVSAGRIENQTTAVIQVGDAAPTVLDYSVSPAAPVPDETVTLRAEATDPDGTIQSYEWDFDGDGTIDATTQTPEAKHTYTNPAEYTGELIITDDDGNQASSTWVIQVGEDQDDNDPDETLLKADFENTPVGQLPSGWTKIANRNQEVIDSPVANGDRALQLKGSHGGCWEAIADRETELPNSGTTEISFSIRPTTNGEIGCHDHNGAVKLNTETGSWSAGSGSGLVVFTPDGTVAGSGTDLGSYQIDAWNDVTIRYARSGGEVTLTYFINGERRGTTTRDARSFENALSYLRVKSGDFTTQVDDVEIERVDDNTAGDSTPTAERRDFTGDGTEDIRIRNGEIFLQIAGENVSGGRQVADVVGRDDDRRVLDRTSALPNNPYSTGKDRPTYESTSEFKIVAETDRLASYRVVRNYSYEHTGARVQIAWQATVFADGEYALTQLNITNIDTQPVELDQDDGDIHDGIQLFHSLRLAGRDGTNSAYRFQIGDQSPQQFSQTRRWTTSRGTEHGTIFDGQNAATVRFLTGKTSPHQWITDGEGQIGYHVGETVVAPGETISWTAALAVHEGGQDAPTDGEALVADADERVDEIPSGSSASDNGPVAEFDIAPSSPTAGASITFDASGASDADGTIERYKWDFNGDGTIDETAAAPTVSHTYDEPGQYDVALTVVDDEKKRSTTNRVVEVTQQSDEETSIITAVDSQAETAPGTAVRLSYTVVNPTDGTESILVEYPDRPANTSLIDVLGDINQDLSDASPPAIITDPVPAGENATVSIVLFTSENAAVGTYPVTAEATIKPGNGDVTNATTTAEISIEQQNSLETRFGGSDETIGNLDVLRAVNAANTGRSIGGEPVTNLDVLRLVNHVNQ</sequence>
<comment type="caution">
    <text evidence="3">The sequence shown here is derived from an EMBL/GenBank/DDBJ whole genome shotgun (WGS) entry which is preliminary data.</text>
</comment>
<feature type="compositionally biased region" description="Basic and acidic residues" evidence="1">
    <location>
        <begin position="1334"/>
        <end position="1343"/>
    </location>
</feature>
<dbReference type="Pfam" id="PF07495">
    <property type="entry name" value="Y_Y_Y"/>
    <property type="match status" value="1"/>
</dbReference>
<dbReference type="Gene3D" id="2.60.40.1120">
    <property type="entry name" value="Carboxypeptidase-like, regulatory domain"/>
    <property type="match status" value="1"/>
</dbReference>